<dbReference type="RefSeq" id="WP_013697080.1">
    <property type="nucleotide sequence ID" value="NZ_CADEQC010000002.1"/>
</dbReference>
<dbReference type="CDD" id="cd16328">
    <property type="entry name" value="RseA_N"/>
    <property type="match status" value="1"/>
</dbReference>
<dbReference type="Gene3D" id="1.10.10.880">
    <property type="entry name" value="Anti sigma-E protein RseA, N-terminal domain"/>
    <property type="match status" value="1"/>
</dbReference>
<dbReference type="EMBL" id="JPGG01000018">
    <property type="protein sequence ID" value="KGC09533.1"/>
    <property type="molecule type" value="Genomic_DNA"/>
</dbReference>
<name>A0AAP1UTV9_BURGA</name>
<dbReference type="AlphaFoldDB" id="A0AAP1UTV9"/>
<comment type="caution">
    <text evidence="2">The sequence shown here is derived from an EMBL/GenBank/DDBJ whole genome shotgun (WGS) entry which is preliminary data.</text>
</comment>
<dbReference type="Proteomes" id="UP000029590">
    <property type="component" value="Unassembled WGS sequence"/>
</dbReference>
<evidence type="ECO:0000259" key="1">
    <source>
        <dbReference type="Pfam" id="PF03872"/>
    </source>
</evidence>
<accession>A0AAP1UTV9</accession>
<dbReference type="InterPro" id="IPR036147">
    <property type="entry name" value="Anti-sigma_E_RseA_N_sf"/>
</dbReference>
<dbReference type="Pfam" id="PF03872">
    <property type="entry name" value="RseA_N"/>
    <property type="match status" value="1"/>
</dbReference>
<dbReference type="KEGG" id="bgo:BM43_2428"/>
<dbReference type="GO" id="GO:0016989">
    <property type="term" value="F:sigma factor antagonist activity"/>
    <property type="evidence" value="ECO:0007669"/>
    <property type="project" value="InterPro"/>
</dbReference>
<evidence type="ECO:0000313" key="2">
    <source>
        <dbReference type="EMBL" id="KGC09533.1"/>
    </source>
</evidence>
<protein>
    <recommendedName>
        <fullName evidence="1">Anti sigma-E protein RseA N-terminal domain-containing protein</fullName>
    </recommendedName>
</protein>
<reference evidence="2 3" key="1">
    <citation type="submission" date="2014-04" db="EMBL/GenBank/DDBJ databases">
        <authorList>
            <person name="Bishop-Lilly K.A."/>
            <person name="Broomall S.M."/>
            <person name="Chain P.S."/>
            <person name="Chertkov O."/>
            <person name="Coyne S.R."/>
            <person name="Daligault H.E."/>
            <person name="Davenport K.W."/>
            <person name="Erkkila T."/>
            <person name="Frey K.G."/>
            <person name="Gibbons H.S."/>
            <person name="Gu W."/>
            <person name="Jaissle J."/>
            <person name="Johnson S.L."/>
            <person name="Koroleva G.I."/>
            <person name="Ladner J.T."/>
            <person name="Lo C.-C."/>
            <person name="Minogue T.D."/>
            <person name="Munk C."/>
            <person name="Palacios G.F."/>
            <person name="Redden C.L."/>
            <person name="Rosenzweig C.N."/>
            <person name="Scholz M.B."/>
            <person name="Teshima H."/>
            <person name="Xu Y."/>
        </authorList>
    </citation>
    <scope>NUCLEOTIDE SEQUENCE [LARGE SCALE GENOMIC DNA]</scope>
    <source>
        <strain evidence="3">gladioli</strain>
    </source>
</reference>
<gene>
    <name evidence="2" type="ORF">DM48_6468</name>
</gene>
<organism evidence="2 3">
    <name type="scientific">Burkholderia gladioli</name>
    <name type="common">Pseudomonas marginata</name>
    <name type="synonym">Phytomonas marginata</name>
    <dbReference type="NCBI Taxonomy" id="28095"/>
    <lineage>
        <taxon>Bacteria</taxon>
        <taxon>Pseudomonadati</taxon>
        <taxon>Pseudomonadota</taxon>
        <taxon>Betaproteobacteria</taxon>
        <taxon>Burkholderiales</taxon>
        <taxon>Burkholderiaceae</taxon>
        <taxon>Burkholderia</taxon>
    </lineage>
</organism>
<feature type="domain" description="Anti sigma-E protein RseA N-terminal" evidence="1">
    <location>
        <begin position="13"/>
        <end position="98"/>
    </location>
</feature>
<sequence length="204" mass="21411">MGSVSTQSQPSSQRERLSALIDGESPDGLPFAQILAGFGDTERRAWSEFHAIGDALRSDELAIEPAVSQAFTARFSAAFAAEPHLIAPAAITVAANSPASPLKRALRRRFVPALAVAAAAATLTWIVVPQLQGTAGQPGVSPVQVASVAPQDLQRVAASSHQDLNIIRDASLDQYLEAHQQFAQQPVVSGSMPLIRTAVATQGQ</sequence>
<dbReference type="InterPro" id="IPR005572">
    <property type="entry name" value="Anti-sigma_E_RseA_N"/>
</dbReference>
<evidence type="ECO:0000313" key="3">
    <source>
        <dbReference type="Proteomes" id="UP000029590"/>
    </source>
</evidence>
<proteinExistence type="predicted"/>
<dbReference type="SUPFAM" id="SSF89069">
    <property type="entry name" value="N-terminal, cytoplasmic domain of anti-sigmaE factor RseA"/>
    <property type="match status" value="1"/>
</dbReference>